<dbReference type="NCBIfam" id="TIGR00482">
    <property type="entry name" value="nicotinate (nicotinamide) nucleotide adenylyltransferase"/>
    <property type="match status" value="1"/>
</dbReference>
<keyword evidence="9 11" id="KW-0520">NAD</keyword>
<dbReference type="OrthoDB" id="5295945at2"/>
<dbReference type="RefSeq" id="WP_121364153.1">
    <property type="nucleotide sequence ID" value="NZ_RBXA01000001.1"/>
</dbReference>
<dbReference type="GO" id="GO:0005524">
    <property type="term" value="F:ATP binding"/>
    <property type="evidence" value="ECO:0007669"/>
    <property type="project" value="UniProtKB-KW"/>
</dbReference>
<dbReference type="InterPro" id="IPR005248">
    <property type="entry name" value="NadD/NMNAT"/>
</dbReference>
<dbReference type="CDD" id="cd02165">
    <property type="entry name" value="NMNAT"/>
    <property type="match status" value="1"/>
</dbReference>
<dbReference type="EC" id="2.7.7.18" evidence="11"/>
<comment type="function">
    <text evidence="1 11">Catalyzes the reversible adenylation of nicotinate mononucleotide (NaMN) to nicotinic acid adenine dinucleotide (NaAD).</text>
</comment>
<dbReference type="AlphaFoldDB" id="A0A495S5P5"/>
<dbReference type="PANTHER" id="PTHR39321">
    <property type="entry name" value="NICOTINATE-NUCLEOTIDE ADENYLYLTRANSFERASE-RELATED"/>
    <property type="match status" value="1"/>
</dbReference>
<protein>
    <recommendedName>
        <fullName evidence="11">Probable nicotinate-nucleotide adenylyltransferase</fullName>
        <ecNumber evidence="11">2.7.7.18</ecNumber>
    </recommendedName>
    <alternativeName>
        <fullName evidence="11">Deamido-NAD(+) diphosphorylase</fullName>
    </alternativeName>
    <alternativeName>
        <fullName evidence="11">Deamido-NAD(+) pyrophosphorylase</fullName>
    </alternativeName>
    <alternativeName>
        <fullName evidence="11">Nicotinate mononucleotide adenylyltransferase</fullName>
        <shortName evidence="11">NaMN adenylyltransferase</shortName>
    </alternativeName>
</protein>
<evidence type="ECO:0000256" key="8">
    <source>
        <dbReference type="ARBA" id="ARBA00022840"/>
    </source>
</evidence>
<comment type="similarity">
    <text evidence="3 11">Belongs to the NadD family.</text>
</comment>
<sequence length="207" mass="24183">MKVGLYFGTFNPIHVGHLIIANHMAEHSDLDQIWMVVTPHNPLKKKSTLLDDYHRLQMVHLATEDFPKIKPSDIEFKLSQPNYTVNTLVHLEEKYPNYEFSLIMGEDNLKSLHKWKNYEVILENHDIYVYPRLETKGSVEEAISADVENLDLKILQKFGTKIHMIDAPVVEISSTFIRDNIKKGKNVQPLLPAKVWEYIDHNNFYKK</sequence>
<dbReference type="NCBIfam" id="TIGR00125">
    <property type="entry name" value="cyt_tran_rel"/>
    <property type="match status" value="1"/>
</dbReference>
<evidence type="ECO:0000256" key="5">
    <source>
        <dbReference type="ARBA" id="ARBA00022679"/>
    </source>
</evidence>
<evidence type="ECO:0000256" key="7">
    <source>
        <dbReference type="ARBA" id="ARBA00022741"/>
    </source>
</evidence>
<evidence type="ECO:0000256" key="6">
    <source>
        <dbReference type="ARBA" id="ARBA00022695"/>
    </source>
</evidence>
<evidence type="ECO:0000256" key="9">
    <source>
        <dbReference type="ARBA" id="ARBA00023027"/>
    </source>
</evidence>
<evidence type="ECO:0000313" key="14">
    <source>
        <dbReference type="Proteomes" id="UP000280091"/>
    </source>
</evidence>
<evidence type="ECO:0000256" key="11">
    <source>
        <dbReference type="HAMAP-Rule" id="MF_00244"/>
    </source>
</evidence>
<keyword evidence="6 11" id="KW-0548">Nucleotidyltransferase</keyword>
<proteinExistence type="inferred from homology"/>
<comment type="catalytic activity">
    <reaction evidence="10 11">
        <text>nicotinate beta-D-ribonucleotide + ATP + H(+) = deamido-NAD(+) + diphosphate</text>
        <dbReference type="Rhea" id="RHEA:22860"/>
        <dbReference type="ChEBI" id="CHEBI:15378"/>
        <dbReference type="ChEBI" id="CHEBI:30616"/>
        <dbReference type="ChEBI" id="CHEBI:33019"/>
        <dbReference type="ChEBI" id="CHEBI:57502"/>
        <dbReference type="ChEBI" id="CHEBI:58437"/>
        <dbReference type="EC" id="2.7.7.18"/>
    </reaction>
</comment>
<dbReference type="InterPro" id="IPR014729">
    <property type="entry name" value="Rossmann-like_a/b/a_fold"/>
</dbReference>
<dbReference type="GO" id="GO:0009435">
    <property type="term" value="P:NAD+ biosynthetic process"/>
    <property type="evidence" value="ECO:0007669"/>
    <property type="project" value="UniProtKB-UniRule"/>
</dbReference>
<keyword evidence="7 11" id="KW-0547">Nucleotide-binding</keyword>
<dbReference type="PANTHER" id="PTHR39321:SF3">
    <property type="entry name" value="PHOSPHOPANTETHEINE ADENYLYLTRANSFERASE"/>
    <property type="match status" value="1"/>
</dbReference>
<keyword evidence="14" id="KW-1185">Reference proteome</keyword>
<evidence type="ECO:0000259" key="12">
    <source>
        <dbReference type="Pfam" id="PF01467"/>
    </source>
</evidence>
<evidence type="ECO:0000256" key="4">
    <source>
        <dbReference type="ARBA" id="ARBA00022642"/>
    </source>
</evidence>
<dbReference type="InterPro" id="IPR004821">
    <property type="entry name" value="Cyt_trans-like"/>
</dbReference>
<evidence type="ECO:0000256" key="2">
    <source>
        <dbReference type="ARBA" id="ARBA00005019"/>
    </source>
</evidence>
<organism evidence="13 14">
    <name type="scientific">Flavobacterium limicola</name>
    <dbReference type="NCBI Taxonomy" id="180441"/>
    <lineage>
        <taxon>Bacteria</taxon>
        <taxon>Pseudomonadati</taxon>
        <taxon>Bacteroidota</taxon>
        <taxon>Flavobacteriia</taxon>
        <taxon>Flavobacteriales</taxon>
        <taxon>Flavobacteriaceae</taxon>
        <taxon>Flavobacterium</taxon>
    </lineage>
</organism>
<comment type="pathway">
    <text evidence="2 11">Cofactor biosynthesis; NAD(+) biosynthesis; deamido-NAD(+) from nicotinate D-ribonucleotide: step 1/1.</text>
</comment>
<dbReference type="HAMAP" id="MF_00244">
    <property type="entry name" value="NaMN_adenylyltr"/>
    <property type="match status" value="1"/>
</dbReference>
<feature type="domain" description="Cytidyltransferase-like" evidence="12">
    <location>
        <begin position="5"/>
        <end position="179"/>
    </location>
</feature>
<evidence type="ECO:0000256" key="1">
    <source>
        <dbReference type="ARBA" id="ARBA00002324"/>
    </source>
</evidence>
<dbReference type="Pfam" id="PF01467">
    <property type="entry name" value="CTP_transf_like"/>
    <property type="match status" value="1"/>
</dbReference>
<keyword evidence="8 11" id="KW-0067">ATP-binding</keyword>
<reference evidence="13 14" key="1">
    <citation type="submission" date="2018-10" db="EMBL/GenBank/DDBJ databases">
        <title>Genomic Encyclopedia of Archaeal and Bacterial Type Strains, Phase II (KMG-II): from individual species to whole genera.</title>
        <authorList>
            <person name="Goeker M."/>
        </authorList>
    </citation>
    <scope>NUCLEOTIDE SEQUENCE [LARGE SCALE GENOMIC DNA]</scope>
    <source>
        <strain evidence="13 14">DSM 15094</strain>
    </source>
</reference>
<name>A0A495S5P5_9FLAO</name>
<evidence type="ECO:0000256" key="3">
    <source>
        <dbReference type="ARBA" id="ARBA00009014"/>
    </source>
</evidence>
<evidence type="ECO:0000256" key="10">
    <source>
        <dbReference type="ARBA" id="ARBA00048721"/>
    </source>
</evidence>
<dbReference type="GO" id="GO:0004515">
    <property type="term" value="F:nicotinate-nucleotide adenylyltransferase activity"/>
    <property type="evidence" value="ECO:0007669"/>
    <property type="project" value="UniProtKB-UniRule"/>
</dbReference>
<gene>
    <name evidence="11" type="primary">nadD</name>
    <name evidence="13" type="ORF">BC952_0585</name>
</gene>
<comment type="caution">
    <text evidence="13">The sequence shown here is derived from an EMBL/GenBank/DDBJ whole genome shotgun (WGS) entry which is preliminary data.</text>
</comment>
<accession>A0A495S5P5</accession>
<evidence type="ECO:0000313" key="13">
    <source>
        <dbReference type="EMBL" id="RKS94949.1"/>
    </source>
</evidence>
<keyword evidence="4 11" id="KW-0662">Pyridine nucleotide biosynthesis</keyword>
<dbReference type="EMBL" id="RBXA01000001">
    <property type="protein sequence ID" value="RKS94949.1"/>
    <property type="molecule type" value="Genomic_DNA"/>
</dbReference>
<dbReference type="Proteomes" id="UP000280091">
    <property type="component" value="Unassembled WGS sequence"/>
</dbReference>
<dbReference type="SUPFAM" id="SSF52374">
    <property type="entry name" value="Nucleotidylyl transferase"/>
    <property type="match status" value="1"/>
</dbReference>
<keyword evidence="5 11" id="KW-0808">Transferase</keyword>
<dbReference type="Gene3D" id="3.40.50.620">
    <property type="entry name" value="HUPs"/>
    <property type="match status" value="1"/>
</dbReference>
<dbReference type="UniPathway" id="UPA00253">
    <property type="reaction ID" value="UER00332"/>
</dbReference>